<evidence type="ECO:0000256" key="1">
    <source>
        <dbReference type="SAM" id="MobiDB-lite"/>
    </source>
</evidence>
<dbReference type="AlphaFoldDB" id="A0A6C0BUF2"/>
<reference evidence="3" key="1">
    <citation type="journal article" date="2020" name="Nature">
        <title>Giant virus diversity and host interactions through global metagenomics.</title>
        <authorList>
            <person name="Schulz F."/>
            <person name="Roux S."/>
            <person name="Paez-Espino D."/>
            <person name="Jungbluth S."/>
            <person name="Walsh D.A."/>
            <person name="Denef V.J."/>
            <person name="McMahon K.D."/>
            <person name="Konstantinidis K.T."/>
            <person name="Eloe-Fadrosh E.A."/>
            <person name="Kyrpides N.C."/>
            <person name="Woyke T."/>
        </authorList>
    </citation>
    <scope>NUCLEOTIDE SEQUENCE</scope>
    <source>
        <strain evidence="3">GVMAG-M-3300018868-6</strain>
    </source>
</reference>
<keyword evidence="2" id="KW-0812">Transmembrane</keyword>
<sequence length="150" mass="15988">MHYTEIALIALIVLITYMRPQMIGGVVRTGLGKLALVVAVLLVARYTNRNSGILAAIAAISLIHIAHQGIEGMDVNPDAQVPPPLTDDDKLVEDKCKDKLNSMDLECIERALRSSSANEMPVNRDVVGATTEAPEGTVASAGKGTESFYA</sequence>
<feature type="transmembrane region" description="Helical" evidence="2">
    <location>
        <begin position="53"/>
        <end position="70"/>
    </location>
</feature>
<dbReference type="EMBL" id="MN739255">
    <property type="protein sequence ID" value="QHS95710.1"/>
    <property type="molecule type" value="Genomic_DNA"/>
</dbReference>
<evidence type="ECO:0000313" key="3">
    <source>
        <dbReference type="EMBL" id="QHS95710.1"/>
    </source>
</evidence>
<feature type="region of interest" description="Disordered" evidence="1">
    <location>
        <begin position="130"/>
        <end position="150"/>
    </location>
</feature>
<proteinExistence type="predicted"/>
<feature type="transmembrane region" description="Helical" evidence="2">
    <location>
        <begin position="30"/>
        <end position="47"/>
    </location>
</feature>
<protein>
    <submittedName>
        <fullName evidence="3">Uncharacterized protein</fullName>
    </submittedName>
</protein>
<keyword evidence="2" id="KW-1133">Transmembrane helix</keyword>
<keyword evidence="2" id="KW-0472">Membrane</keyword>
<organism evidence="3">
    <name type="scientific">viral metagenome</name>
    <dbReference type="NCBI Taxonomy" id="1070528"/>
    <lineage>
        <taxon>unclassified sequences</taxon>
        <taxon>metagenomes</taxon>
        <taxon>organismal metagenomes</taxon>
    </lineage>
</organism>
<accession>A0A6C0BUF2</accession>
<name>A0A6C0BUF2_9ZZZZ</name>
<evidence type="ECO:0000256" key="2">
    <source>
        <dbReference type="SAM" id="Phobius"/>
    </source>
</evidence>